<keyword evidence="8" id="KW-1185">Reference proteome</keyword>
<dbReference type="InterPro" id="IPR004089">
    <property type="entry name" value="MCPsignal_dom"/>
</dbReference>
<keyword evidence="5" id="KW-1133">Transmembrane helix</keyword>
<dbReference type="AlphaFoldDB" id="A0A1Q9G739"/>
<comment type="subcellular location">
    <subcellularLocation>
        <location evidence="1">Membrane</location>
    </subcellularLocation>
</comment>
<dbReference type="Pfam" id="PF00015">
    <property type="entry name" value="MCPsignal"/>
    <property type="match status" value="1"/>
</dbReference>
<dbReference type="SMART" id="SM00283">
    <property type="entry name" value="MA"/>
    <property type="match status" value="1"/>
</dbReference>
<feature type="transmembrane region" description="Helical" evidence="5">
    <location>
        <begin position="324"/>
        <end position="346"/>
    </location>
</feature>
<dbReference type="EMBL" id="MJIL01000099">
    <property type="protein sequence ID" value="OLQ70140.1"/>
    <property type="molecule type" value="Genomic_DNA"/>
</dbReference>
<dbReference type="PANTHER" id="PTHR32089:SF120">
    <property type="entry name" value="METHYL-ACCEPTING CHEMOTAXIS PROTEIN TLPQ"/>
    <property type="match status" value="1"/>
</dbReference>
<keyword evidence="2 4" id="KW-0807">Transducer</keyword>
<evidence type="ECO:0000256" key="1">
    <source>
        <dbReference type="ARBA" id="ARBA00004370"/>
    </source>
</evidence>
<accession>A0A1Q9G739</accession>
<dbReference type="PANTHER" id="PTHR32089">
    <property type="entry name" value="METHYL-ACCEPTING CHEMOTAXIS PROTEIN MCPB"/>
    <property type="match status" value="1"/>
</dbReference>
<dbReference type="PROSITE" id="PS50111">
    <property type="entry name" value="CHEMOTAXIS_TRANSDUC_2"/>
    <property type="match status" value="1"/>
</dbReference>
<dbReference type="OrthoDB" id="9765776at2"/>
<dbReference type="GO" id="GO:0006935">
    <property type="term" value="P:chemotaxis"/>
    <property type="evidence" value="ECO:0007669"/>
    <property type="project" value="UniProtKB-ARBA"/>
</dbReference>
<evidence type="ECO:0000259" key="6">
    <source>
        <dbReference type="PROSITE" id="PS50111"/>
    </source>
</evidence>
<dbReference type="STRING" id="1903952.BIT28_11475"/>
<keyword evidence="5" id="KW-0472">Membrane</keyword>
<keyword evidence="5" id="KW-0812">Transmembrane</keyword>
<evidence type="ECO:0000256" key="4">
    <source>
        <dbReference type="PROSITE-ProRule" id="PRU00284"/>
    </source>
</evidence>
<evidence type="ECO:0000313" key="7">
    <source>
        <dbReference type="EMBL" id="OLQ70140.1"/>
    </source>
</evidence>
<evidence type="ECO:0000256" key="5">
    <source>
        <dbReference type="SAM" id="Phobius"/>
    </source>
</evidence>
<feature type="domain" description="Methyl-accepting transducer" evidence="6">
    <location>
        <begin position="405"/>
        <end position="641"/>
    </location>
</feature>
<gene>
    <name evidence="7" type="ORF">BIT28_11475</name>
</gene>
<name>A0A1Q9G739_9GAMM</name>
<organism evidence="7 8">
    <name type="scientific">Photobacterium proteolyticum</name>
    <dbReference type="NCBI Taxonomy" id="1903952"/>
    <lineage>
        <taxon>Bacteria</taxon>
        <taxon>Pseudomonadati</taxon>
        <taxon>Pseudomonadota</taxon>
        <taxon>Gammaproteobacteria</taxon>
        <taxon>Vibrionales</taxon>
        <taxon>Vibrionaceae</taxon>
        <taxon>Photobacterium</taxon>
    </lineage>
</organism>
<evidence type="ECO:0000256" key="2">
    <source>
        <dbReference type="ARBA" id="ARBA00023224"/>
    </source>
</evidence>
<dbReference type="Proteomes" id="UP000186905">
    <property type="component" value="Unassembled WGS sequence"/>
</dbReference>
<protein>
    <submittedName>
        <fullName evidence="7">Chemotaxis protein</fullName>
    </submittedName>
</protein>
<dbReference type="GO" id="GO:0016020">
    <property type="term" value="C:membrane"/>
    <property type="evidence" value="ECO:0007669"/>
    <property type="project" value="UniProtKB-SubCell"/>
</dbReference>
<proteinExistence type="inferred from homology"/>
<comment type="caution">
    <text evidence="7">The sequence shown here is derived from an EMBL/GenBank/DDBJ whole genome shotgun (WGS) entry which is preliminary data.</text>
</comment>
<sequence>MKQTKLGKTKLSIVTYIQIVFLLLVATGGLLSYFGNKGLNNVSQEFERLSRQALPVTMNNAAIVQGSLQTAQRLAEIINSDSVEVLEVAYQQLQTDQQSVLSAMSKLESLADNYNIDWLTRDVARFKKEINQIEGMSLSLKDSQQQILLNRAKVEGDKAMMSYAVSGVRAEMSRLGMELYNANPEGLSHVNNFVNHSLEMASNLIALLIEKDPVKAKKIARELKRTNLSGMQYAWRELNRIDGTIADFTSVTVPLEMVEALFSKQGIVERHLKTLQLMDAQLLKVEQTQGVIASVMSELDTLTNGANVMVSEGEAAVMAASENAITLFVTISIAGLILAIASSGWISRTVRTSLKRIDHVVNATSKGDLTARATQNAPKEFAILGGLLNQSNINNSQILGKLVENSNSLNIAAESSQQAASNSRVALKQQSSELTNIATAISQLECSIKEIVASTTESESEAEQANRLALQGVEIIERSTSGLRSLDQQFIVNEQRMAELGNHVNKITEVVELISSIADNTNLLALNAAIEAARAGEQGRGFAVVADEVRKLASETNLQTESIRKTIGELHQAAKDANEAMAVSRTEMTSSIELSSEVQAAIDQIQKMIASINDKVITIAAATQQQENASVEVGRSVEHVAGQAQTNNQQLKTLVNEASKVAEIANLQQTLLSRYQLSS</sequence>
<reference evidence="7 8" key="1">
    <citation type="submission" date="2016-09" db="EMBL/GenBank/DDBJ databases">
        <title>Photobacterium proteolyticum sp. nov. a protease producing bacterium isolated from ocean sediments of Laizhou Bay.</title>
        <authorList>
            <person name="Li Y."/>
        </authorList>
    </citation>
    <scope>NUCLEOTIDE SEQUENCE [LARGE SCALE GENOMIC DNA]</scope>
    <source>
        <strain evidence="7 8">13-12</strain>
    </source>
</reference>
<dbReference type="RefSeq" id="WP_075768141.1">
    <property type="nucleotide sequence ID" value="NZ_MJIL01000099.1"/>
</dbReference>
<evidence type="ECO:0000256" key="3">
    <source>
        <dbReference type="ARBA" id="ARBA00029447"/>
    </source>
</evidence>
<dbReference type="GO" id="GO:0007165">
    <property type="term" value="P:signal transduction"/>
    <property type="evidence" value="ECO:0007669"/>
    <property type="project" value="UniProtKB-KW"/>
</dbReference>
<dbReference type="Gene3D" id="1.10.287.950">
    <property type="entry name" value="Methyl-accepting chemotaxis protein"/>
    <property type="match status" value="1"/>
</dbReference>
<dbReference type="SUPFAM" id="SSF58104">
    <property type="entry name" value="Methyl-accepting chemotaxis protein (MCP) signaling domain"/>
    <property type="match status" value="1"/>
</dbReference>
<comment type="similarity">
    <text evidence="3">Belongs to the methyl-accepting chemotaxis (MCP) protein family.</text>
</comment>
<evidence type="ECO:0000313" key="8">
    <source>
        <dbReference type="Proteomes" id="UP000186905"/>
    </source>
</evidence>
<feature type="transmembrane region" description="Helical" evidence="5">
    <location>
        <begin position="12"/>
        <end position="34"/>
    </location>
</feature>